<feature type="signal peptide" evidence="4">
    <location>
        <begin position="1"/>
        <end position="23"/>
    </location>
</feature>
<dbReference type="SUPFAM" id="SSF53822">
    <property type="entry name" value="Periplasmic binding protein-like I"/>
    <property type="match status" value="1"/>
</dbReference>
<evidence type="ECO:0000313" key="7">
    <source>
        <dbReference type="Proteomes" id="UP001596025"/>
    </source>
</evidence>
<feature type="chain" id="PRO_5047500390" evidence="4">
    <location>
        <begin position="24"/>
        <end position="371"/>
    </location>
</feature>
<keyword evidence="2 4" id="KW-0732">Signal</keyword>
<dbReference type="PANTHER" id="PTHR30036">
    <property type="entry name" value="D-XYLOSE-BINDING PERIPLASMIC PROTEIN"/>
    <property type="match status" value="1"/>
</dbReference>
<evidence type="ECO:0000256" key="1">
    <source>
        <dbReference type="ARBA" id="ARBA00004196"/>
    </source>
</evidence>
<dbReference type="InterPro" id="IPR050555">
    <property type="entry name" value="Bact_Solute-Bind_Prot2"/>
</dbReference>
<dbReference type="Pfam" id="PF13407">
    <property type="entry name" value="Peripla_BP_4"/>
    <property type="match status" value="1"/>
</dbReference>
<dbReference type="InterPro" id="IPR028082">
    <property type="entry name" value="Peripla_BP_I"/>
</dbReference>
<dbReference type="PROSITE" id="PS51257">
    <property type="entry name" value="PROKAR_LIPOPROTEIN"/>
    <property type="match status" value="1"/>
</dbReference>
<reference evidence="7" key="1">
    <citation type="journal article" date="2019" name="Int. J. Syst. Evol. Microbiol.">
        <title>The Global Catalogue of Microorganisms (GCM) 10K type strain sequencing project: providing services to taxonomists for standard genome sequencing and annotation.</title>
        <authorList>
            <consortium name="The Broad Institute Genomics Platform"/>
            <consortium name="The Broad Institute Genome Sequencing Center for Infectious Disease"/>
            <person name="Wu L."/>
            <person name="Ma J."/>
        </authorList>
    </citation>
    <scope>NUCLEOTIDE SEQUENCE [LARGE SCALE GENOMIC DNA]</scope>
    <source>
        <strain evidence="7">CCUG 62763</strain>
    </source>
</reference>
<sequence>MARRRTTMTALAAALVFSLAACGSDSGGGDGGGGDSGGGGGGGEAAGKVGVILPDTESSVRWENFDRPYLEAAFEEAGVEYDIQNAEGDAQRQATIAEQMITEGATVLAIVNLDSASGAQIQEQAAAEGVQTIDYDRLTLGGSAEYYVSFDNTEVGRLQGQGLQQCLEANGVTQGNIAFLNGSPDDNNATLFSSGAHEVLDPLTQYTQVAEQAVPEWDNQQAATIFEQMYTQAGGNIQGVLAANDGLANSVIQILGRNNAAGQANVTGQDATVEGLQNILNGDQCMTVYKSVRDEANALAELAVSLINGEEGETTGTVEDTEGGREVPSVLLTPQAIFRDNVKDVVDDEFVTAEELCTGDFAAACQELGIS</sequence>
<comment type="caution">
    <text evidence="6">The sequence shown here is derived from an EMBL/GenBank/DDBJ whole genome shotgun (WGS) entry which is preliminary data.</text>
</comment>
<dbReference type="RefSeq" id="WP_387990892.1">
    <property type="nucleotide sequence ID" value="NZ_JBHSGR010000018.1"/>
</dbReference>
<organism evidence="6 7">
    <name type="scientific">Geodermatophilus arenarius</name>
    <dbReference type="NCBI Taxonomy" id="1137990"/>
    <lineage>
        <taxon>Bacteria</taxon>
        <taxon>Bacillati</taxon>
        <taxon>Actinomycetota</taxon>
        <taxon>Actinomycetes</taxon>
        <taxon>Geodermatophilales</taxon>
        <taxon>Geodermatophilaceae</taxon>
        <taxon>Geodermatophilus</taxon>
    </lineage>
</organism>
<evidence type="ECO:0000256" key="3">
    <source>
        <dbReference type="SAM" id="MobiDB-lite"/>
    </source>
</evidence>
<proteinExistence type="predicted"/>
<gene>
    <name evidence="6" type="ORF">ACFO3M_16190</name>
</gene>
<accession>A0ABV9LNF8</accession>
<dbReference type="PANTHER" id="PTHR30036:SF1">
    <property type="entry name" value="D-XYLOSE-BINDING PERIPLASMIC PROTEIN"/>
    <property type="match status" value="1"/>
</dbReference>
<name>A0ABV9LNF8_9ACTN</name>
<keyword evidence="7" id="KW-1185">Reference proteome</keyword>
<evidence type="ECO:0000256" key="4">
    <source>
        <dbReference type="SAM" id="SignalP"/>
    </source>
</evidence>
<feature type="compositionally biased region" description="Gly residues" evidence="3">
    <location>
        <begin position="26"/>
        <end position="45"/>
    </location>
</feature>
<dbReference type="Gene3D" id="3.40.50.2300">
    <property type="match status" value="2"/>
</dbReference>
<evidence type="ECO:0000256" key="2">
    <source>
        <dbReference type="ARBA" id="ARBA00022729"/>
    </source>
</evidence>
<dbReference type="InterPro" id="IPR025997">
    <property type="entry name" value="SBP_2_dom"/>
</dbReference>
<comment type="subcellular location">
    <subcellularLocation>
        <location evidence="1">Cell envelope</location>
    </subcellularLocation>
</comment>
<evidence type="ECO:0000313" key="6">
    <source>
        <dbReference type="EMBL" id="MFC4694940.1"/>
    </source>
</evidence>
<protein>
    <submittedName>
        <fullName evidence="6">Sugar ABC transporter substrate-binding protein</fullName>
    </submittedName>
</protein>
<dbReference type="EMBL" id="JBHSGR010000018">
    <property type="protein sequence ID" value="MFC4694940.1"/>
    <property type="molecule type" value="Genomic_DNA"/>
</dbReference>
<dbReference type="Proteomes" id="UP001596025">
    <property type="component" value="Unassembled WGS sequence"/>
</dbReference>
<feature type="region of interest" description="Disordered" evidence="3">
    <location>
        <begin position="26"/>
        <end position="48"/>
    </location>
</feature>
<feature type="domain" description="Periplasmic binding protein" evidence="5">
    <location>
        <begin position="49"/>
        <end position="311"/>
    </location>
</feature>
<evidence type="ECO:0000259" key="5">
    <source>
        <dbReference type="Pfam" id="PF13407"/>
    </source>
</evidence>